<comment type="caution">
    <text evidence="8">Lacks conserved residue(s) required for the propagation of feature annotation.</text>
</comment>
<gene>
    <name evidence="8" type="primary">bioD</name>
    <name evidence="9" type="ORF">BFW38_11445</name>
</gene>
<dbReference type="GO" id="GO:0005829">
    <property type="term" value="C:cytosol"/>
    <property type="evidence" value="ECO:0007669"/>
    <property type="project" value="TreeGrafter"/>
</dbReference>
<dbReference type="GO" id="GO:0009102">
    <property type="term" value="P:biotin biosynthetic process"/>
    <property type="evidence" value="ECO:0007669"/>
    <property type="project" value="UniProtKB-UniRule"/>
</dbReference>
<dbReference type="GO" id="GO:0004141">
    <property type="term" value="F:dethiobiotin synthase activity"/>
    <property type="evidence" value="ECO:0007669"/>
    <property type="project" value="UniProtKB-UniRule"/>
</dbReference>
<comment type="subunit">
    <text evidence="8">Homodimer.</text>
</comment>
<evidence type="ECO:0000256" key="8">
    <source>
        <dbReference type="HAMAP-Rule" id="MF_00336"/>
    </source>
</evidence>
<keyword evidence="2 8" id="KW-0436">Ligase</keyword>
<dbReference type="GO" id="GO:0005524">
    <property type="term" value="F:ATP binding"/>
    <property type="evidence" value="ECO:0007669"/>
    <property type="project" value="UniProtKB-UniRule"/>
</dbReference>
<dbReference type="NCBIfam" id="TIGR00347">
    <property type="entry name" value="bioD"/>
    <property type="match status" value="1"/>
</dbReference>
<dbReference type="STRING" id="197479.BFW38_11445"/>
<feature type="binding site" evidence="8">
    <location>
        <begin position="16"/>
        <end position="21"/>
    </location>
    <ligand>
        <name>ATP</name>
        <dbReference type="ChEBI" id="CHEBI:30616"/>
    </ligand>
</feature>
<protein>
    <recommendedName>
        <fullName evidence="8">ATP-dependent dethiobiotin synthetase BioD</fullName>
        <ecNumber evidence="8">6.3.3.3</ecNumber>
    </recommendedName>
    <alternativeName>
        <fullName evidence="8">DTB synthetase</fullName>
        <shortName evidence="8">DTBS</shortName>
    </alternativeName>
    <alternativeName>
        <fullName evidence="8">Dethiobiotin synthase</fullName>
    </alternativeName>
</protein>
<evidence type="ECO:0000313" key="10">
    <source>
        <dbReference type="Proteomes" id="UP000094291"/>
    </source>
</evidence>
<dbReference type="HAMAP" id="MF_00336">
    <property type="entry name" value="BioD"/>
    <property type="match status" value="1"/>
</dbReference>
<dbReference type="RefSeq" id="WP_068998845.1">
    <property type="nucleotide sequence ID" value="NZ_MDTQ01000001.1"/>
</dbReference>
<dbReference type="Gene3D" id="3.40.50.300">
    <property type="entry name" value="P-loop containing nucleotide triphosphate hydrolases"/>
    <property type="match status" value="1"/>
</dbReference>
<feature type="binding site" evidence="8">
    <location>
        <position position="58"/>
    </location>
    <ligand>
        <name>Mg(2+)</name>
        <dbReference type="ChEBI" id="CHEBI:18420"/>
    </ligand>
</feature>
<keyword evidence="6 8" id="KW-0067">ATP-binding</keyword>
<evidence type="ECO:0000256" key="4">
    <source>
        <dbReference type="ARBA" id="ARBA00022741"/>
    </source>
</evidence>
<comment type="pathway">
    <text evidence="8">Cofactor biosynthesis; biotin biosynthesis; biotin from 7,8-diaminononanoate: step 1/2.</text>
</comment>
<dbReference type="EC" id="6.3.3.3" evidence="8"/>
<evidence type="ECO:0000256" key="7">
    <source>
        <dbReference type="ARBA" id="ARBA00022842"/>
    </source>
</evidence>
<dbReference type="CDD" id="cd03109">
    <property type="entry name" value="DTBS"/>
    <property type="match status" value="1"/>
</dbReference>
<dbReference type="SUPFAM" id="SSF52540">
    <property type="entry name" value="P-loop containing nucleoside triphosphate hydrolases"/>
    <property type="match status" value="1"/>
</dbReference>
<evidence type="ECO:0000256" key="5">
    <source>
        <dbReference type="ARBA" id="ARBA00022756"/>
    </source>
</evidence>
<dbReference type="GO" id="GO:0000287">
    <property type="term" value="F:magnesium ion binding"/>
    <property type="evidence" value="ECO:0007669"/>
    <property type="project" value="UniProtKB-UniRule"/>
</dbReference>
<accession>A0A1E2VAP2</accession>
<evidence type="ECO:0000256" key="3">
    <source>
        <dbReference type="ARBA" id="ARBA00022723"/>
    </source>
</evidence>
<keyword evidence="7 8" id="KW-0460">Magnesium</keyword>
<comment type="caution">
    <text evidence="9">The sequence shown here is derived from an EMBL/GenBank/DDBJ whole genome shotgun (WGS) entry which is preliminary data.</text>
</comment>
<dbReference type="EMBL" id="MDTQ01000001">
    <property type="protein sequence ID" value="ODC04057.1"/>
    <property type="molecule type" value="Genomic_DNA"/>
</dbReference>
<keyword evidence="4 8" id="KW-0547">Nucleotide-binding</keyword>
<feature type="binding site" evidence="8">
    <location>
        <position position="45"/>
    </location>
    <ligand>
        <name>substrate</name>
    </ligand>
</feature>
<evidence type="ECO:0000256" key="1">
    <source>
        <dbReference type="ARBA" id="ARBA00022490"/>
    </source>
</evidence>
<organism evidence="9 10">
    <name type="scientific">Terasakiispira papahanaumokuakeensis</name>
    <dbReference type="NCBI Taxonomy" id="197479"/>
    <lineage>
        <taxon>Bacteria</taxon>
        <taxon>Pseudomonadati</taxon>
        <taxon>Pseudomonadota</taxon>
        <taxon>Gammaproteobacteria</taxon>
        <taxon>Oceanospirillales</taxon>
        <taxon>Terasakiispira</taxon>
    </lineage>
</organism>
<evidence type="ECO:0000256" key="6">
    <source>
        <dbReference type="ARBA" id="ARBA00022840"/>
    </source>
</evidence>
<comment type="subcellular location">
    <subcellularLocation>
        <location evidence="8">Cytoplasm</location>
    </subcellularLocation>
</comment>
<comment type="similarity">
    <text evidence="8">Belongs to the dethiobiotin synthetase family.</text>
</comment>
<comment type="cofactor">
    <cofactor evidence="8">
        <name>Mg(2+)</name>
        <dbReference type="ChEBI" id="CHEBI:18420"/>
    </cofactor>
</comment>
<dbReference type="OrthoDB" id="9802097at2"/>
<dbReference type="PIRSF" id="PIRSF006755">
    <property type="entry name" value="DTB_synth"/>
    <property type="match status" value="1"/>
</dbReference>
<feature type="binding site" evidence="8">
    <location>
        <position position="20"/>
    </location>
    <ligand>
        <name>Mg(2+)</name>
        <dbReference type="ChEBI" id="CHEBI:18420"/>
    </ligand>
</feature>
<reference evidence="9 10" key="1">
    <citation type="submission" date="2016-08" db="EMBL/GenBank/DDBJ databases">
        <authorList>
            <person name="Seilhamer J.J."/>
        </authorList>
    </citation>
    <scope>NUCLEOTIDE SEQUENCE [LARGE SCALE GENOMIC DNA]</scope>
    <source>
        <strain evidence="9 10">PH27A</strain>
    </source>
</reference>
<evidence type="ECO:0000256" key="2">
    <source>
        <dbReference type="ARBA" id="ARBA00022598"/>
    </source>
</evidence>
<dbReference type="UniPathway" id="UPA00078">
    <property type="reaction ID" value="UER00161"/>
</dbReference>
<keyword evidence="3 8" id="KW-0479">Metal-binding</keyword>
<evidence type="ECO:0000313" key="9">
    <source>
        <dbReference type="EMBL" id="ODC04057.1"/>
    </source>
</evidence>
<feature type="binding site" evidence="8">
    <location>
        <begin position="120"/>
        <end position="123"/>
    </location>
    <ligand>
        <name>ATP</name>
        <dbReference type="ChEBI" id="CHEBI:30616"/>
    </ligand>
</feature>
<dbReference type="FunFam" id="3.40.50.300:FF:000292">
    <property type="entry name" value="ATP-dependent dethiobiotin synthetase BioD"/>
    <property type="match status" value="1"/>
</dbReference>
<dbReference type="InterPro" id="IPR004472">
    <property type="entry name" value="DTB_synth_BioD"/>
</dbReference>
<dbReference type="AlphaFoldDB" id="A0A1E2VAP2"/>
<dbReference type="Pfam" id="PF13500">
    <property type="entry name" value="AAA_26"/>
    <property type="match status" value="1"/>
</dbReference>
<keyword evidence="10" id="KW-1185">Reference proteome</keyword>
<dbReference type="PANTHER" id="PTHR43210:SF5">
    <property type="entry name" value="DETHIOBIOTIN SYNTHETASE"/>
    <property type="match status" value="1"/>
</dbReference>
<dbReference type="InterPro" id="IPR027417">
    <property type="entry name" value="P-loop_NTPase"/>
</dbReference>
<feature type="binding site" evidence="8">
    <location>
        <position position="120"/>
    </location>
    <ligand>
        <name>Mg(2+)</name>
        <dbReference type="ChEBI" id="CHEBI:18420"/>
    </ligand>
</feature>
<feature type="active site" evidence="8">
    <location>
        <position position="41"/>
    </location>
</feature>
<comment type="function">
    <text evidence="8">Catalyzes a mechanistically unusual reaction, the ATP-dependent insertion of CO2 between the N7 and N8 nitrogen atoms of 7,8-diaminopelargonic acid (DAPA, also called 7,8-diammoniononanoate) to form a ureido ring.</text>
</comment>
<sequence length="232" mass="24893">MHSIPRQLLITGTDTEVGKTFISSTLLYKARQSGATTAALKPIASGAEETAEGLRNEDALALQRQCTPALPYAQINPVLLEPAIAPHIAAAESGRRISVSQLAGLCRGVLIQRRDFTLIEGAGGWRVPLNERETLADLARALNIPVVLVVGLKLGCINHACLTAEAILNDGLPLVGWVGNACGPTPMDRLEDNLQTLRQRLPAPCLGIMPWQSEPDIESAATQLKWPRELTS</sequence>
<keyword evidence="5 8" id="KW-0093">Biotin biosynthesis</keyword>
<feature type="binding site" evidence="8">
    <location>
        <position position="58"/>
    </location>
    <ligand>
        <name>ATP</name>
        <dbReference type="ChEBI" id="CHEBI:30616"/>
    </ligand>
</feature>
<proteinExistence type="inferred from homology"/>
<dbReference type="GO" id="GO:0042803">
    <property type="term" value="F:protein homodimerization activity"/>
    <property type="evidence" value="ECO:0007669"/>
    <property type="project" value="UniProtKB-ARBA"/>
</dbReference>
<keyword evidence="1 8" id="KW-0963">Cytoplasm</keyword>
<dbReference type="Proteomes" id="UP000094291">
    <property type="component" value="Unassembled WGS sequence"/>
</dbReference>
<name>A0A1E2VAP2_9GAMM</name>
<dbReference type="PANTHER" id="PTHR43210">
    <property type="entry name" value="DETHIOBIOTIN SYNTHETASE"/>
    <property type="match status" value="1"/>
</dbReference>
<comment type="catalytic activity">
    <reaction evidence="8">
        <text>(7R,8S)-7,8-diammoniononanoate + CO2 + ATP = (4R,5S)-dethiobiotin + ADP + phosphate + 3 H(+)</text>
        <dbReference type="Rhea" id="RHEA:15805"/>
        <dbReference type="ChEBI" id="CHEBI:15378"/>
        <dbReference type="ChEBI" id="CHEBI:16526"/>
        <dbReference type="ChEBI" id="CHEBI:30616"/>
        <dbReference type="ChEBI" id="CHEBI:43474"/>
        <dbReference type="ChEBI" id="CHEBI:149469"/>
        <dbReference type="ChEBI" id="CHEBI:149473"/>
        <dbReference type="ChEBI" id="CHEBI:456216"/>
        <dbReference type="EC" id="6.3.3.3"/>
    </reaction>
</comment>